<evidence type="ECO:0008006" key="10">
    <source>
        <dbReference type="Google" id="ProtNLM"/>
    </source>
</evidence>
<organism evidence="8 9">
    <name type="scientific">Penicillium coprophilum</name>
    <dbReference type="NCBI Taxonomy" id="36646"/>
    <lineage>
        <taxon>Eukaryota</taxon>
        <taxon>Fungi</taxon>
        <taxon>Dikarya</taxon>
        <taxon>Ascomycota</taxon>
        <taxon>Pezizomycotina</taxon>
        <taxon>Eurotiomycetes</taxon>
        <taxon>Eurotiomycetidae</taxon>
        <taxon>Eurotiales</taxon>
        <taxon>Aspergillaceae</taxon>
        <taxon>Penicillium</taxon>
    </lineage>
</organism>
<dbReference type="PANTHER" id="PTHR21659">
    <property type="entry name" value="HYDROPHOBIC PROTEIN RCI2 LOW TEMPERATURE AND SALT RESPONSIVE PROTEIN LTI6 -RELATED"/>
    <property type="match status" value="1"/>
</dbReference>
<dbReference type="PANTHER" id="PTHR21659:SF57">
    <property type="entry name" value="PLASMA MEMBRANE PROTEOLIPID 31"/>
    <property type="match status" value="1"/>
</dbReference>
<name>A0A1V6V2Y4_9EURO</name>
<evidence type="ECO:0000313" key="9">
    <source>
        <dbReference type="Proteomes" id="UP000191500"/>
    </source>
</evidence>
<gene>
    <name evidence="8" type="ORF">PENCOP_c002G00469</name>
</gene>
<feature type="compositionally biased region" description="Basic and acidic residues" evidence="6">
    <location>
        <begin position="185"/>
        <end position="195"/>
    </location>
</feature>
<feature type="compositionally biased region" description="Low complexity" evidence="6">
    <location>
        <begin position="165"/>
        <end position="174"/>
    </location>
</feature>
<evidence type="ECO:0000256" key="7">
    <source>
        <dbReference type="SAM" id="Phobius"/>
    </source>
</evidence>
<feature type="transmembrane region" description="Helical" evidence="7">
    <location>
        <begin position="48"/>
        <end position="68"/>
    </location>
</feature>
<keyword evidence="9" id="KW-1185">Reference proteome</keyword>
<evidence type="ECO:0000313" key="8">
    <source>
        <dbReference type="EMBL" id="OQE45006.1"/>
    </source>
</evidence>
<sequence length="195" mass="21490">MYVAVQCCRQTCDSSKLSKPLPIATNIPRYNSHSTSDFRDTAMCSSDIFLAVLAVFFPPIAVWVKAGFWTADSIINITLTLLCFFPGLIHAWYIILKYPEQNDDDVAYEPIPGGGSRRRDLENGNVTYYYVSHQQQHPPQRGYGTVNTHGQQAPGPANKQHNHTGESGHAGSSSAPPPPTYAEAVKGDNKVQNHD</sequence>
<comment type="similarity">
    <text evidence="2">Belongs to the UPF0057 (PMP3) family.</text>
</comment>
<dbReference type="STRING" id="36646.A0A1V6V2Y4"/>
<keyword evidence="4 7" id="KW-1133">Transmembrane helix</keyword>
<evidence type="ECO:0000256" key="5">
    <source>
        <dbReference type="ARBA" id="ARBA00023136"/>
    </source>
</evidence>
<feature type="region of interest" description="Disordered" evidence="6">
    <location>
        <begin position="136"/>
        <end position="195"/>
    </location>
</feature>
<evidence type="ECO:0000256" key="2">
    <source>
        <dbReference type="ARBA" id="ARBA00009530"/>
    </source>
</evidence>
<comment type="caution">
    <text evidence="8">The sequence shown here is derived from an EMBL/GenBank/DDBJ whole genome shotgun (WGS) entry which is preliminary data.</text>
</comment>
<evidence type="ECO:0000256" key="1">
    <source>
        <dbReference type="ARBA" id="ARBA00004370"/>
    </source>
</evidence>
<dbReference type="Proteomes" id="UP000191500">
    <property type="component" value="Unassembled WGS sequence"/>
</dbReference>
<dbReference type="PROSITE" id="PS01309">
    <property type="entry name" value="UPF0057"/>
    <property type="match status" value="1"/>
</dbReference>
<feature type="transmembrane region" description="Helical" evidence="7">
    <location>
        <begin position="74"/>
        <end position="95"/>
    </location>
</feature>
<accession>A0A1V6V2Y4</accession>
<protein>
    <recommendedName>
        <fullName evidence="10">Stress response RCI peptide</fullName>
    </recommendedName>
</protein>
<reference evidence="9" key="1">
    <citation type="journal article" date="2017" name="Nat. Microbiol.">
        <title>Global analysis of biosynthetic gene clusters reveals vast potential of secondary metabolite production in Penicillium species.</title>
        <authorList>
            <person name="Nielsen J.C."/>
            <person name="Grijseels S."/>
            <person name="Prigent S."/>
            <person name="Ji B."/>
            <person name="Dainat J."/>
            <person name="Nielsen K.F."/>
            <person name="Frisvad J.C."/>
            <person name="Workman M."/>
            <person name="Nielsen J."/>
        </authorList>
    </citation>
    <scope>NUCLEOTIDE SEQUENCE [LARGE SCALE GENOMIC DNA]</scope>
    <source>
        <strain evidence="9">IBT 31321</strain>
    </source>
</reference>
<proteinExistence type="inferred from homology"/>
<dbReference type="AlphaFoldDB" id="A0A1V6V2Y4"/>
<keyword evidence="3 7" id="KW-0812">Transmembrane</keyword>
<dbReference type="InterPro" id="IPR000612">
    <property type="entry name" value="PMP3"/>
</dbReference>
<evidence type="ECO:0000256" key="4">
    <source>
        <dbReference type="ARBA" id="ARBA00022989"/>
    </source>
</evidence>
<keyword evidence="5 7" id="KW-0472">Membrane</keyword>
<dbReference type="Pfam" id="PF01679">
    <property type="entry name" value="Pmp3"/>
    <property type="match status" value="1"/>
</dbReference>
<dbReference type="GO" id="GO:0016020">
    <property type="term" value="C:membrane"/>
    <property type="evidence" value="ECO:0007669"/>
    <property type="project" value="UniProtKB-SubCell"/>
</dbReference>
<evidence type="ECO:0000256" key="3">
    <source>
        <dbReference type="ARBA" id="ARBA00022692"/>
    </source>
</evidence>
<comment type="subcellular location">
    <subcellularLocation>
        <location evidence="1">Membrane</location>
    </subcellularLocation>
</comment>
<evidence type="ECO:0000256" key="6">
    <source>
        <dbReference type="SAM" id="MobiDB-lite"/>
    </source>
</evidence>
<dbReference type="EMBL" id="MDDG01000002">
    <property type="protein sequence ID" value="OQE45006.1"/>
    <property type="molecule type" value="Genomic_DNA"/>
</dbReference>